<feature type="compositionally biased region" description="Low complexity" evidence="2">
    <location>
        <begin position="262"/>
        <end position="297"/>
    </location>
</feature>
<gene>
    <name evidence="3" type="primary">FAM199X</name>
</gene>
<reference evidence="3" key="3">
    <citation type="submission" date="2025-09" db="UniProtKB">
        <authorList>
            <consortium name="Ensembl"/>
        </authorList>
    </citation>
    <scope>IDENTIFICATION</scope>
</reference>
<evidence type="ECO:0000256" key="1">
    <source>
        <dbReference type="ARBA" id="ARBA00009319"/>
    </source>
</evidence>
<reference evidence="3" key="2">
    <citation type="submission" date="2025-08" db="UniProtKB">
        <authorList>
            <consortium name="Ensembl"/>
        </authorList>
    </citation>
    <scope>IDENTIFICATION</scope>
</reference>
<feature type="region of interest" description="Disordered" evidence="2">
    <location>
        <begin position="240"/>
        <end position="357"/>
    </location>
</feature>
<evidence type="ECO:0000313" key="3">
    <source>
        <dbReference type="Ensembl" id="ENSACLP00000081897.1"/>
    </source>
</evidence>
<dbReference type="AlphaFoldDB" id="A0AAX7VLB2"/>
<organism evidence="3 4">
    <name type="scientific">Astatotilapia calliptera</name>
    <name type="common">Eastern happy</name>
    <name type="synonym">Chromis callipterus</name>
    <dbReference type="NCBI Taxonomy" id="8154"/>
    <lineage>
        <taxon>Eukaryota</taxon>
        <taxon>Metazoa</taxon>
        <taxon>Chordata</taxon>
        <taxon>Craniata</taxon>
        <taxon>Vertebrata</taxon>
        <taxon>Euteleostomi</taxon>
        <taxon>Actinopterygii</taxon>
        <taxon>Neopterygii</taxon>
        <taxon>Teleostei</taxon>
        <taxon>Neoteleostei</taxon>
        <taxon>Acanthomorphata</taxon>
        <taxon>Ovalentaria</taxon>
        <taxon>Cichlomorphae</taxon>
        <taxon>Cichliformes</taxon>
        <taxon>Cichlidae</taxon>
        <taxon>African cichlids</taxon>
        <taxon>Pseudocrenilabrinae</taxon>
        <taxon>Haplochromini</taxon>
        <taxon>Astatotilapia</taxon>
    </lineage>
</organism>
<evidence type="ECO:0000313" key="4">
    <source>
        <dbReference type="Proteomes" id="UP000265100"/>
    </source>
</evidence>
<reference evidence="3" key="1">
    <citation type="submission" date="2018-05" db="EMBL/GenBank/DDBJ databases">
        <authorList>
            <person name="Datahose"/>
        </authorList>
    </citation>
    <scope>NUCLEOTIDE SEQUENCE</scope>
</reference>
<dbReference type="InterPro" id="IPR029672">
    <property type="entry name" value="FAM199X_fam"/>
</dbReference>
<dbReference type="PANTHER" id="PTHR32003">
    <property type="entry name" value="PROTEIN FAM199X"/>
    <property type="match status" value="1"/>
</dbReference>
<sequence>MSESLYEKFLAPEEPFPLLSQRANLSDVGTLDVSDFGCQLSSCHRTDPLHRFHSNRWNLTSCGTSVASSECSEELFSSVSVGDQDDCYSLLDDQELTSLDLFPEGSVCSDVSSSISTYWDWSDSEFEWQLPGSDIASGSDVLSDIIPSVPSSPCLFSKRKPKPHPHRNLDELPWSAMTNDEQVEYIEYLSRKVSTEMGLREQLDIIKIIDPCAQISPTDSEFIIELNCLTDEKLKQVRNYIREHSPRQRASSTREGWKRSSHSSASTGGVSGASSSNASMVSSASSSTGSTASNSVAETFKAAKASAESPPQATAQRAAAGPKGATERAVSERGGPVATGDRGGRSRRRPGHTDVTPVNQSVLPLRLLSLHLVTSIELIERANPHRCMR</sequence>
<evidence type="ECO:0008006" key="5">
    <source>
        <dbReference type="Google" id="ProtNLM"/>
    </source>
</evidence>
<dbReference type="Proteomes" id="UP000265100">
    <property type="component" value="Chromosome 2"/>
</dbReference>
<dbReference type="GeneTree" id="ENSGT00440000033895"/>
<name>A0AAX7VLB2_ASTCA</name>
<proteinExistence type="inferred from homology"/>
<evidence type="ECO:0000256" key="2">
    <source>
        <dbReference type="SAM" id="MobiDB-lite"/>
    </source>
</evidence>
<dbReference type="PANTHER" id="PTHR32003:SF1">
    <property type="entry name" value="PROTEIN FAM199X"/>
    <property type="match status" value="1"/>
</dbReference>
<comment type="similarity">
    <text evidence="1">Belongs to the FAM199 family.</text>
</comment>
<protein>
    <recommendedName>
        <fullName evidence="5">Family with sequence similarity 199, X-linked</fullName>
    </recommendedName>
</protein>
<dbReference type="Ensembl" id="ENSACLT00000049826.1">
    <property type="protein sequence ID" value="ENSACLP00000081897.1"/>
    <property type="gene ID" value="ENSACLG00000021889.2"/>
</dbReference>
<accession>A0AAX7VLB2</accession>
<keyword evidence="4" id="KW-1185">Reference proteome</keyword>
<dbReference type="Pfam" id="PF15814">
    <property type="entry name" value="FAM199X"/>
    <property type="match status" value="1"/>
</dbReference>